<evidence type="ECO:0000313" key="2">
    <source>
        <dbReference type="EMBL" id="HIY91624.1"/>
    </source>
</evidence>
<reference evidence="2" key="2">
    <citation type="submission" date="2021-04" db="EMBL/GenBank/DDBJ databases">
        <authorList>
            <person name="Gilroy R."/>
        </authorList>
    </citation>
    <scope>NUCLEOTIDE SEQUENCE</scope>
    <source>
        <strain evidence="2">3204</strain>
    </source>
</reference>
<evidence type="ECO:0008006" key="4">
    <source>
        <dbReference type="Google" id="ProtNLM"/>
    </source>
</evidence>
<protein>
    <recommendedName>
        <fullName evidence="4">SHOCT domain-containing protein</fullName>
    </recommendedName>
</protein>
<name>A0A9D1ZL77_9LACO</name>
<dbReference type="AlphaFoldDB" id="A0A9D1ZL77"/>
<evidence type="ECO:0000256" key="1">
    <source>
        <dbReference type="SAM" id="Phobius"/>
    </source>
</evidence>
<dbReference type="EMBL" id="DXCM01000017">
    <property type="protein sequence ID" value="HIY91624.1"/>
    <property type="molecule type" value="Genomic_DNA"/>
</dbReference>
<gene>
    <name evidence="2" type="ORF">H9820_01615</name>
</gene>
<reference evidence="2" key="1">
    <citation type="journal article" date="2021" name="PeerJ">
        <title>Extensive microbial diversity within the chicken gut microbiome revealed by metagenomics and culture.</title>
        <authorList>
            <person name="Gilroy R."/>
            <person name="Ravi A."/>
            <person name="Getino M."/>
            <person name="Pursley I."/>
            <person name="Horton D.L."/>
            <person name="Alikhan N.F."/>
            <person name="Baker D."/>
            <person name="Gharbi K."/>
            <person name="Hall N."/>
            <person name="Watson M."/>
            <person name="Adriaenssens E.M."/>
            <person name="Foster-Nyarko E."/>
            <person name="Jarju S."/>
            <person name="Secka A."/>
            <person name="Antonio M."/>
            <person name="Oren A."/>
            <person name="Chaudhuri R.R."/>
            <person name="La Ragione R."/>
            <person name="Hildebrand F."/>
            <person name="Pallen M.J."/>
        </authorList>
    </citation>
    <scope>NUCLEOTIDE SEQUENCE</scope>
    <source>
        <strain evidence="2">3204</strain>
    </source>
</reference>
<feature type="transmembrane region" description="Helical" evidence="1">
    <location>
        <begin position="20"/>
        <end position="38"/>
    </location>
</feature>
<keyword evidence="1" id="KW-0472">Membrane</keyword>
<proteinExistence type="predicted"/>
<keyword evidence="1" id="KW-1133">Transmembrane helix</keyword>
<organism evidence="2 3">
    <name type="scientific">Candidatus Companilactobacillus pullicola</name>
    <dbReference type="NCBI Taxonomy" id="2838523"/>
    <lineage>
        <taxon>Bacteria</taxon>
        <taxon>Bacillati</taxon>
        <taxon>Bacillota</taxon>
        <taxon>Bacilli</taxon>
        <taxon>Lactobacillales</taxon>
        <taxon>Lactobacillaceae</taxon>
        <taxon>Companilactobacillus</taxon>
    </lineage>
</organism>
<evidence type="ECO:0000313" key="3">
    <source>
        <dbReference type="Proteomes" id="UP000824013"/>
    </source>
</evidence>
<comment type="caution">
    <text evidence="2">The sequence shown here is derived from an EMBL/GenBank/DDBJ whole genome shotgun (WGS) entry which is preliminary data.</text>
</comment>
<keyword evidence="1" id="KW-0812">Transmembrane</keyword>
<sequence length="76" mass="8468">MMGLSGCHFFGGMGFMGGGFLFYGIIILLIIIAAVYLFSRQNGHKQNSALEVLDREYAQGKVSDADYEKRKENLTK</sequence>
<dbReference type="Proteomes" id="UP000824013">
    <property type="component" value="Unassembled WGS sequence"/>
</dbReference>
<accession>A0A9D1ZL77</accession>